<evidence type="ECO:0000256" key="2">
    <source>
        <dbReference type="ARBA" id="ARBA00022448"/>
    </source>
</evidence>
<dbReference type="PROSITE" id="PS50893">
    <property type="entry name" value="ABC_TRANSPORTER_2"/>
    <property type="match status" value="1"/>
</dbReference>
<dbReference type="GO" id="GO:0015421">
    <property type="term" value="F:ABC-type oligopeptide transporter activity"/>
    <property type="evidence" value="ECO:0007669"/>
    <property type="project" value="TreeGrafter"/>
</dbReference>
<gene>
    <name evidence="14" type="ORF">GXY80_10735</name>
</gene>
<proteinExistence type="predicted"/>
<dbReference type="InterPro" id="IPR010132">
    <property type="entry name" value="ATPase_T1SS_HlyB"/>
</dbReference>
<keyword evidence="5" id="KW-0547">Nucleotide-binding</keyword>
<dbReference type="SUPFAM" id="SSF52540">
    <property type="entry name" value="P-loop containing nucleoside triphosphate hydrolases"/>
    <property type="match status" value="1"/>
</dbReference>
<dbReference type="GO" id="GO:0006508">
    <property type="term" value="P:proteolysis"/>
    <property type="evidence" value="ECO:0007669"/>
    <property type="project" value="InterPro"/>
</dbReference>
<dbReference type="Pfam" id="PF00005">
    <property type="entry name" value="ABC_tran"/>
    <property type="match status" value="1"/>
</dbReference>
<evidence type="ECO:0000256" key="9">
    <source>
        <dbReference type="ARBA" id="ARBA00023136"/>
    </source>
</evidence>
<evidence type="ECO:0000256" key="5">
    <source>
        <dbReference type="ARBA" id="ARBA00022741"/>
    </source>
</evidence>
<keyword evidence="6" id="KW-0378">Hydrolase</keyword>
<dbReference type="Pfam" id="PF03412">
    <property type="entry name" value="Peptidase_C39"/>
    <property type="match status" value="1"/>
</dbReference>
<dbReference type="SUPFAM" id="SSF90123">
    <property type="entry name" value="ABC transporter transmembrane region"/>
    <property type="match status" value="1"/>
</dbReference>
<dbReference type="AlphaFoldDB" id="A0A971M523"/>
<dbReference type="GO" id="GO:0008233">
    <property type="term" value="F:peptidase activity"/>
    <property type="evidence" value="ECO:0007669"/>
    <property type="project" value="InterPro"/>
</dbReference>
<evidence type="ECO:0000259" key="13">
    <source>
        <dbReference type="PROSITE" id="PS50990"/>
    </source>
</evidence>
<keyword evidence="3" id="KW-1003">Cell membrane</keyword>
<reference evidence="14" key="2">
    <citation type="submission" date="2020-01" db="EMBL/GenBank/DDBJ databases">
        <authorList>
            <person name="Campanaro S."/>
        </authorList>
    </citation>
    <scope>NUCLEOTIDE SEQUENCE</scope>
    <source>
        <strain evidence="14">AS06rmzACSIP_7</strain>
    </source>
</reference>
<dbReference type="GO" id="GO:0030256">
    <property type="term" value="C:type I protein secretion system complex"/>
    <property type="evidence" value="ECO:0007669"/>
    <property type="project" value="InterPro"/>
</dbReference>
<dbReference type="PROSITE" id="PS00211">
    <property type="entry name" value="ABC_TRANSPORTER_1"/>
    <property type="match status" value="1"/>
</dbReference>
<feature type="transmembrane region" description="Helical" evidence="10">
    <location>
        <begin position="288"/>
        <end position="308"/>
    </location>
</feature>
<dbReference type="CDD" id="cd18588">
    <property type="entry name" value="ABC_6TM_CyaB_HlyB_like"/>
    <property type="match status" value="1"/>
</dbReference>
<accession>A0A971M523</accession>
<dbReference type="PROSITE" id="PS50990">
    <property type="entry name" value="PEPTIDASE_C39"/>
    <property type="match status" value="1"/>
</dbReference>
<dbReference type="InterPro" id="IPR005074">
    <property type="entry name" value="Peptidase_C39"/>
</dbReference>
<dbReference type="Gene3D" id="1.20.1560.10">
    <property type="entry name" value="ABC transporter type 1, transmembrane domain"/>
    <property type="match status" value="1"/>
</dbReference>
<feature type="domain" description="ABC transmembrane type-1" evidence="12">
    <location>
        <begin position="150"/>
        <end position="429"/>
    </location>
</feature>
<dbReference type="Proteomes" id="UP000777265">
    <property type="component" value="Unassembled WGS sequence"/>
</dbReference>
<dbReference type="FunFam" id="3.40.50.300:FF:000221">
    <property type="entry name" value="Multidrug ABC transporter ATP-binding protein"/>
    <property type="match status" value="1"/>
</dbReference>
<keyword evidence="2" id="KW-0813">Transport</keyword>
<dbReference type="PANTHER" id="PTHR43394:SF1">
    <property type="entry name" value="ATP-BINDING CASSETTE SUB-FAMILY B MEMBER 10, MITOCHONDRIAL"/>
    <property type="match status" value="1"/>
</dbReference>
<dbReference type="GO" id="GO:0005886">
    <property type="term" value="C:plasma membrane"/>
    <property type="evidence" value="ECO:0007669"/>
    <property type="project" value="UniProtKB-SubCell"/>
</dbReference>
<dbReference type="InterPro" id="IPR011527">
    <property type="entry name" value="ABC1_TM_dom"/>
</dbReference>
<reference evidence="14" key="1">
    <citation type="journal article" date="2020" name="Biotechnol. Biofuels">
        <title>New insights from the biogas microbiome by comprehensive genome-resolved metagenomics of nearly 1600 species originating from multiple anaerobic digesters.</title>
        <authorList>
            <person name="Campanaro S."/>
            <person name="Treu L."/>
            <person name="Rodriguez-R L.M."/>
            <person name="Kovalovszki A."/>
            <person name="Ziels R.M."/>
            <person name="Maus I."/>
            <person name="Zhu X."/>
            <person name="Kougias P.G."/>
            <person name="Basile A."/>
            <person name="Luo G."/>
            <person name="Schluter A."/>
            <person name="Konstantinidis K.T."/>
            <person name="Angelidaki I."/>
        </authorList>
    </citation>
    <scope>NUCLEOTIDE SEQUENCE</scope>
    <source>
        <strain evidence="14">AS06rmzACSIP_7</strain>
    </source>
</reference>
<name>A0A971M523_9BACT</name>
<evidence type="ECO:0000259" key="12">
    <source>
        <dbReference type="PROSITE" id="PS50929"/>
    </source>
</evidence>
<dbReference type="InterPro" id="IPR017871">
    <property type="entry name" value="ABC_transporter-like_CS"/>
</dbReference>
<dbReference type="InterPro" id="IPR036640">
    <property type="entry name" value="ABC1_TM_sf"/>
</dbReference>
<sequence length="703" mass="79375">MQTALVCLELIARINRIDIDLRTAAREYGITDQELTREQLILVAKNLGFKARTKRMALDKLFQKYPPPFMVIFKDGTFGVLLRLNGEERKALVFLPEDMAAKELDLSDFEERSSGDVIVFKHKLITDQIAFGFRWFYNEILHYKNVMAEVLTGSFVVQLFGLVTPLFTQVILDKVIVHRTMTTLDVLAVAFIAVAIFEFILNVTRNYIFIHTANKIDAKLGAKLFKHLLSLPFVYFESRKVGDIVNRVRELDTIREFITNKSVSVLIDLFFSFVFIIVMVLYSVKLTLIFLGFVITIGIIYVTVTPELRKRLQYKFHMAGRSNSYLVEAVTGIQTVKSLALEGSMQKKWEENLSRYVHSSFKLSNMSNLAGAFSGTFQRVMTITVLYLGVRLVIDNQLTIGQLIAFQMFAGQFTGPFLRLVNLWNEFQQALLSVDRLGDILNNPIELRSGKDITLPRLSGSVRFHNVSFKYMPDTPYVLDRISFDVKPGMKVGLVGRSGSGKSTITKLIEKLYIVSEGTISVDGIDIRHINPVWLRYSIGVVLQDDYLFSGTIRENISLPRPDAPIEAIIDAARTAGAHQFISQLPQGYETMVGERGSTLSGGQKQRIAIARALITNPRILIFDEATSALDYESEKIIHQNLGRITTGRTTFIVAHRLSAVRDCDLIVALDGGKIIETGTHNVLMEKKGYYHFLCTQQEATVV</sequence>
<evidence type="ECO:0000256" key="4">
    <source>
        <dbReference type="ARBA" id="ARBA00022692"/>
    </source>
</evidence>
<protein>
    <submittedName>
        <fullName evidence="14">Type I secretion system permease/ATPase</fullName>
    </submittedName>
</protein>
<dbReference type="EMBL" id="JAAYEE010000185">
    <property type="protein sequence ID" value="NLW35939.1"/>
    <property type="molecule type" value="Genomic_DNA"/>
</dbReference>
<keyword evidence="7" id="KW-0067">ATP-binding</keyword>
<dbReference type="PROSITE" id="PS50929">
    <property type="entry name" value="ABC_TM1F"/>
    <property type="match status" value="1"/>
</dbReference>
<evidence type="ECO:0000256" key="10">
    <source>
        <dbReference type="SAM" id="Phobius"/>
    </source>
</evidence>
<evidence type="ECO:0000256" key="7">
    <source>
        <dbReference type="ARBA" id="ARBA00022840"/>
    </source>
</evidence>
<dbReference type="Pfam" id="PF00664">
    <property type="entry name" value="ABC_membrane"/>
    <property type="match status" value="1"/>
</dbReference>
<comment type="caution">
    <text evidence="14">The sequence shown here is derived from an EMBL/GenBank/DDBJ whole genome shotgun (WGS) entry which is preliminary data.</text>
</comment>
<dbReference type="InterPro" id="IPR003439">
    <property type="entry name" value="ABC_transporter-like_ATP-bd"/>
</dbReference>
<evidence type="ECO:0000256" key="1">
    <source>
        <dbReference type="ARBA" id="ARBA00004651"/>
    </source>
</evidence>
<keyword evidence="8 10" id="KW-1133">Transmembrane helix</keyword>
<dbReference type="GO" id="GO:0005524">
    <property type="term" value="F:ATP binding"/>
    <property type="evidence" value="ECO:0007669"/>
    <property type="project" value="UniProtKB-KW"/>
</dbReference>
<organism evidence="14 15">
    <name type="scientific">Syntrophorhabdus aromaticivorans</name>
    <dbReference type="NCBI Taxonomy" id="328301"/>
    <lineage>
        <taxon>Bacteria</taxon>
        <taxon>Pseudomonadati</taxon>
        <taxon>Thermodesulfobacteriota</taxon>
        <taxon>Syntrophorhabdia</taxon>
        <taxon>Syntrophorhabdales</taxon>
        <taxon>Syntrophorhabdaceae</taxon>
        <taxon>Syntrophorhabdus</taxon>
    </lineage>
</organism>
<evidence type="ECO:0000259" key="11">
    <source>
        <dbReference type="PROSITE" id="PS50893"/>
    </source>
</evidence>
<evidence type="ECO:0000313" key="15">
    <source>
        <dbReference type="Proteomes" id="UP000777265"/>
    </source>
</evidence>
<dbReference type="InterPro" id="IPR039421">
    <property type="entry name" value="Type_1_exporter"/>
</dbReference>
<dbReference type="SMART" id="SM00382">
    <property type="entry name" value="AAA"/>
    <property type="match status" value="1"/>
</dbReference>
<dbReference type="GO" id="GO:0030253">
    <property type="term" value="P:protein secretion by the type I secretion system"/>
    <property type="evidence" value="ECO:0007669"/>
    <property type="project" value="InterPro"/>
</dbReference>
<evidence type="ECO:0000256" key="8">
    <source>
        <dbReference type="ARBA" id="ARBA00022989"/>
    </source>
</evidence>
<feature type="transmembrane region" description="Helical" evidence="10">
    <location>
        <begin position="184"/>
        <end position="201"/>
    </location>
</feature>
<dbReference type="NCBIfam" id="TIGR01846">
    <property type="entry name" value="type_I_sec_HlyB"/>
    <property type="match status" value="1"/>
</dbReference>
<dbReference type="InterPro" id="IPR003593">
    <property type="entry name" value="AAA+_ATPase"/>
</dbReference>
<feature type="domain" description="ABC transporter" evidence="11">
    <location>
        <begin position="462"/>
        <end position="697"/>
    </location>
</feature>
<evidence type="ECO:0000256" key="3">
    <source>
        <dbReference type="ARBA" id="ARBA00022475"/>
    </source>
</evidence>
<dbReference type="Gene3D" id="3.90.70.10">
    <property type="entry name" value="Cysteine proteinases"/>
    <property type="match status" value="1"/>
</dbReference>
<feature type="domain" description="Peptidase C39" evidence="13">
    <location>
        <begin position="2"/>
        <end position="120"/>
    </location>
</feature>
<dbReference type="Gene3D" id="3.40.50.300">
    <property type="entry name" value="P-loop containing nucleotide triphosphate hydrolases"/>
    <property type="match status" value="1"/>
</dbReference>
<keyword evidence="9 10" id="KW-0472">Membrane</keyword>
<evidence type="ECO:0000313" key="14">
    <source>
        <dbReference type="EMBL" id="NLW35939.1"/>
    </source>
</evidence>
<evidence type="ECO:0000256" key="6">
    <source>
        <dbReference type="ARBA" id="ARBA00022801"/>
    </source>
</evidence>
<dbReference type="InterPro" id="IPR027417">
    <property type="entry name" value="P-loop_NTPase"/>
</dbReference>
<dbReference type="PANTHER" id="PTHR43394">
    <property type="entry name" value="ATP-DEPENDENT PERMEASE MDL1, MITOCHONDRIAL"/>
    <property type="match status" value="1"/>
</dbReference>
<keyword evidence="4 10" id="KW-0812">Transmembrane</keyword>
<feature type="transmembrane region" description="Helical" evidence="10">
    <location>
        <begin position="150"/>
        <end position="172"/>
    </location>
</feature>
<comment type="subcellular location">
    <subcellularLocation>
        <location evidence="1">Cell membrane</location>
        <topology evidence="1">Multi-pass membrane protein</topology>
    </subcellularLocation>
</comment>
<dbReference type="GO" id="GO:0016887">
    <property type="term" value="F:ATP hydrolysis activity"/>
    <property type="evidence" value="ECO:0007669"/>
    <property type="project" value="InterPro"/>
</dbReference>
<feature type="transmembrane region" description="Helical" evidence="10">
    <location>
        <begin position="263"/>
        <end position="282"/>
    </location>
</feature>